<organism evidence="3 4">
    <name type="scientific">Agrocybe chaxingu</name>
    <dbReference type="NCBI Taxonomy" id="84603"/>
    <lineage>
        <taxon>Eukaryota</taxon>
        <taxon>Fungi</taxon>
        <taxon>Dikarya</taxon>
        <taxon>Basidiomycota</taxon>
        <taxon>Agaricomycotina</taxon>
        <taxon>Agaricomycetes</taxon>
        <taxon>Agaricomycetidae</taxon>
        <taxon>Agaricales</taxon>
        <taxon>Agaricineae</taxon>
        <taxon>Strophariaceae</taxon>
        <taxon>Agrocybe</taxon>
    </lineage>
</organism>
<dbReference type="Gene3D" id="3.60.10.10">
    <property type="entry name" value="Endonuclease/exonuclease/phosphatase"/>
    <property type="match status" value="1"/>
</dbReference>
<feature type="region of interest" description="Disordered" evidence="1">
    <location>
        <begin position="1"/>
        <end position="29"/>
    </location>
</feature>
<feature type="compositionally biased region" description="Acidic residues" evidence="1">
    <location>
        <begin position="2471"/>
        <end position="2504"/>
    </location>
</feature>
<feature type="compositionally biased region" description="Acidic residues" evidence="1">
    <location>
        <begin position="2446"/>
        <end position="2455"/>
    </location>
</feature>
<dbReference type="InterPro" id="IPR036691">
    <property type="entry name" value="Endo/exonu/phosph_ase_sf"/>
</dbReference>
<evidence type="ECO:0000256" key="1">
    <source>
        <dbReference type="SAM" id="MobiDB-lite"/>
    </source>
</evidence>
<dbReference type="Proteomes" id="UP001148786">
    <property type="component" value="Unassembled WGS sequence"/>
</dbReference>
<comment type="caution">
    <text evidence="3">The sequence shown here is derived from an EMBL/GenBank/DDBJ whole genome shotgun (WGS) entry which is preliminary data.</text>
</comment>
<dbReference type="SUPFAM" id="SSF56219">
    <property type="entry name" value="DNase I-like"/>
    <property type="match status" value="1"/>
</dbReference>
<feature type="domain" description="Endonuclease/exonuclease/phosphatase" evidence="2">
    <location>
        <begin position="633"/>
        <end position="882"/>
    </location>
</feature>
<dbReference type="OrthoDB" id="2742726at2759"/>
<dbReference type="EMBL" id="JANKHO010000234">
    <property type="protein sequence ID" value="KAJ3512820.1"/>
    <property type="molecule type" value="Genomic_DNA"/>
</dbReference>
<gene>
    <name evidence="3" type="ORF">NLJ89_g3299</name>
</gene>
<proteinExistence type="predicted"/>
<reference evidence="3" key="1">
    <citation type="submission" date="2022-07" db="EMBL/GenBank/DDBJ databases">
        <title>Genome Sequence of Agrocybe chaxingu.</title>
        <authorList>
            <person name="Buettner E."/>
        </authorList>
    </citation>
    <scope>NUCLEOTIDE SEQUENCE</scope>
    <source>
        <strain evidence="3">MP-N11</strain>
    </source>
</reference>
<dbReference type="GO" id="GO:0003824">
    <property type="term" value="F:catalytic activity"/>
    <property type="evidence" value="ECO:0007669"/>
    <property type="project" value="InterPro"/>
</dbReference>
<dbReference type="InterPro" id="IPR005135">
    <property type="entry name" value="Endo/exonuclease/phosphatase"/>
</dbReference>
<feature type="region of interest" description="Disordered" evidence="1">
    <location>
        <begin position="2443"/>
        <end position="2504"/>
    </location>
</feature>
<sequence>MSIEHTPFKPFPIQVSDSRADSPPPNLESSLPFTGVELFVCGLRRDTTNSASEHLNQLLQNLRSKGTTVPPINVVSPPGPKPLDFVFISLAGDLCETPRPDILEDLRVKLDALDGIQARWKVSAGSTDKTRQVSFLADHFLNVSQLKSRLEAIFRSHSYEVQSSYNPNNSDRVVFNFTNRDHILRLLQNPPIIDNRTYIPTTPRYIQPLFGLEIAVNGVMDIAGAKSQIVRHLEARYGDASQEPVVRHSRLELNGSVYCCILRTPAITSHFLSDPWTLFNDETLGFTVPRPTYLYVLNSRGVPGVSPFGRPSAVASSSSDPGVQRQLDNLTAQSDTLKTTLEHLTRQQDGIISSFREAQDNMQQAFRDAENVFSLNNMLTITQSDINTLQSNRTTYRLLLATAQDPAARQEIEHEIIACDAQIQTASQKRQTLENSIQSRQLTRLPTLPPMVTPPAVGTQSTPSLLPPTQDANHVIESASGMHGTIPSSGVKRARTSEEDEDEEVACMAVDPQVRIATPSTSLILFKPSTPTFSELVSAHAFSDSDSKREKDGLPFSFFSLVLTSVLRFPDSWPTTASCRSCVPVIFSTPPRLCIIQFLFLLLFLSSVPMVMASVPLSSSSSPSVLGIRTVALNANGLGDPMKTASIENMVLRHKPHAVVIGETKNAREVNSRLFLPDYDFYETPGRPTGNRNKGKWGVILAIQHGLFNVQRLSIHDSLQGRVVALNLTIPTSSGHGFIHRLIGVYAPWNPGISQGDNDQNTFWPTLTELCLAAPYSWLLIGDLNVSMTADETTSVSFSSSPARLLYSDLLHAAGGIDIWHSQPNTTATQFHHTYKSYGQHIGTTGSPTTTYAIIDRAACSRNGVTSATISLLPDFIPVTDHRPISSHIILHAPPSLDSAAIPAELPPSAYSPRFKFPPKSEHYRFTAFAGHVDELLSCEPLLQDLHIDSDESFEVAYKLLSSAFAEAARTSFLTPLPIKRHRAKITNPTIQLIMRELRRINRLIAALRPFRFMGSESLQLPREPWVRTYLSSFPLFNLHSSVSIMNFRDHLVGLRRKFHKIRYAEERLERAKWQEIRSASQIRYVLHGGSSKYLYPCKFSSLPLAITPKPDTEPDLIVTGSEKVKDATVSYFQKLYHRTIRPPQDKPWMTTPSVRRVADDLTSSPFQWPQPMQLADLRRVLAKGNTRPTPGPDGWEKWMIKRLHDSTLLIILDLVNYIIRSSRFPDCVKPTNISTIHKRGPNTFLFNYRGIACSNLLLNLPFAWLNNVLSPYLAQHQVIPECQIATQPGVQGRDLISYLSQLQTWASREHIPLFILQRDQKKGFDMLEPQGFYDAIKAYNLPLSIIDLDCSSQSNVPYRVKTAYGFTEPFIVNGVTKQGGSLSPLKCTLTTSLCNRWIQDSAADDNGSLTVTTANSRKKIFHSPSDNIRVPVSMIEAMDDSLLSFTSFPLLQRSARLADRFQATYGWETEWRKSALYVYQWPTDLPRDTPLKIPSVDYSDPQSGVTVWNDVPVITDHTTFLRVPVNRPDLQFGRLQDIILNFSFPILNRNLPLTVLQRVVSQQVISKMRPHLALQPISPSDADKLDHMLAQKVHSQLGFPFRFKTDLLLSPISSRGFGFPSIAALNAALAVQGLQRDLNHHITPFHNMAQVTLADWSCSLNTCKNPLLSFPHSTPDFLRARNLPQAWTFAQCNLISFDLSFLPTDFSCIGSGNVSLRHLHNILKPFIPVHIHIPTRTLSNFERHNYSRLSDFGSFSFPSHSDVITPFFPALLLFPSSQYYLTRDWPLLKLWFAYLPPALHALTLQNPALLLPRHLRQLHTEQSILSLAHSHKPEHPTLPLQYFASDASSKTIHGRPSTTFAVAGANHAFPARISNYCQHTNILQGESYGLAAASILARHTMSSPTLPHSSQDVYLYTDHLNSISLLGSLPPDYQIKTNPARSFYRWILNIWSSFHPSFQSRHISFSPTSKTLTFPLSYPSSTTSQFHLAHSPAHTDSTTLPACLNRLVDHLASSSHSPLPPPSLPLPTFFMDDHMPFHSKNGFIESNLLPFISSLFSSIRSHSLDTFHAPIISSLYDATPPPPYPYTKATSSFSAVVQLYLRSGQLDTSFALARRHVTPDQQPWCSFGCPVFEDARHIFVNCPFFDDIRHSYQTQLTSSTSSLLQDVNIDEEAKSAIQNTANHLFHDSQAWPSHRTYYYLALLPPLPFLDANTDHSSSETTRLLRRISHDWHLTSIRLAARIWGMSANFILNSQYDVRRGQDSLSSRKRSDIMMLSRNPNDAHPFEYARILGIFHVDVVDHSPGSNEKPTSVEVLWVRRFCVDRSYEAGFRRKRLWRVQFLPSSDPDSFGFVHPDEVIRGCHLIPSFRYAGTDEYLQGESIARDPDELDDYKYYYVNIFVDRDMYMRYAGGGVGHYQVKPSSERAPPVQDVDEDVTMDTSRVYAGEEDVLDDNGSDFSGEGAEAENRSDDETEGAGDDEENPELDDDEGAERDAEDEEGYAVL</sequence>
<evidence type="ECO:0000313" key="3">
    <source>
        <dbReference type="EMBL" id="KAJ3512820.1"/>
    </source>
</evidence>
<accession>A0A9W8K4W7</accession>
<keyword evidence="4" id="KW-1185">Reference proteome</keyword>
<name>A0A9W8K4W7_9AGAR</name>
<protein>
    <recommendedName>
        <fullName evidence="2">Endonuclease/exonuclease/phosphatase domain-containing protein</fullName>
    </recommendedName>
</protein>
<dbReference type="Pfam" id="PF03372">
    <property type="entry name" value="Exo_endo_phos"/>
    <property type="match status" value="1"/>
</dbReference>
<evidence type="ECO:0000259" key="2">
    <source>
        <dbReference type="Pfam" id="PF03372"/>
    </source>
</evidence>
<evidence type="ECO:0000313" key="4">
    <source>
        <dbReference type="Proteomes" id="UP001148786"/>
    </source>
</evidence>